<comment type="similarity">
    <text evidence="1">Belongs to the SNF7 family.</text>
</comment>
<dbReference type="EMBL" id="BT120966">
    <property type="protein sequence ID" value="ADD37896.1"/>
    <property type="molecule type" value="mRNA"/>
</dbReference>
<organism evidence="4">
    <name type="scientific">Lepeophtheirus salmonis</name>
    <name type="common">Salmon louse</name>
    <name type="synonym">Caligus salmonis</name>
    <dbReference type="NCBI Taxonomy" id="72036"/>
    <lineage>
        <taxon>Eukaryota</taxon>
        <taxon>Metazoa</taxon>
        <taxon>Ecdysozoa</taxon>
        <taxon>Arthropoda</taxon>
        <taxon>Crustacea</taxon>
        <taxon>Multicrustacea</taxon>
        <taxon>Hexanauplia</taxon>
        <taxon>Copepoda</taxon>
        <taxon>Siphonostomatoida</taxon>
        <taxon>Caligidae</taxon>
        <taxon>Lepeophtheirus</taxon>
    </lineage>
</organism>
<feature type="coiled-coil region" evidence="2">
    <location>
        <begin position="1"/>
        <end position="52"/>
    </location>
</feature>
<evidence type="ECO:0000256" key="1">
    <source>
        <dbReference type="ARBA" id="ARBA00006190"/>
    </source>
</evidence>
<protein>
    <submittedName>
        <fullName evidence="4">Vacuolar-sorting protein SNF7</fullName>
    </submittedName>
</protein>
<feature type="region of interest" description="Disordered" evidence="3">
    <location>
        <begin position="114"/>
        <end position="148"/>
    </location>
</feature>
<gene>
    <name evidence="4" type="primary">SNF7</name>
</gene>
<dbReference type="GO" id="GO:0005771">
    <property type="term" value="C:multivesicular body"/>
    <property type="evidence" value="ECO:0007669"/>
    <property type="project" value="TreeGrafter"/>
</dbReference>
<sequence>MEKELEKYDRMLTQLESQKNTLESSKLDRETLESLRQANEALKKNHKNLNIDDVYKIRDEMDEQQEVAKEISDIISQPIANDLIDEDELMDELNELERGEEEKELEKLLDVDIPDQSVSGEKDRAVKTKTKKEKTEEDELAELEAWMK</sequence>
<name>D3PH60_LEPSM</name>
<evidence type="ECO:0000256" key="2">
    <source>
        <dbReference type="SAM" id="Coils"/>
    </source>
</evidence>
<accession>D3PH60</accession>
<evidence type="ECO:0000313" key="4">
    <source>
        <dbReference type="EMBL" id="ADD37896.1"/>
    </source>
</evidence>
<dbReference type="GO" id="GO:0006900">
    <property type="term" value="P:vesicle budding from membrane"/>
    <property type="evidence" value="ECO:0007669"/>
    <property type="project" value="TreeGrafter"/>
</dbReference>
<keyword evidence="2" id="KW-0175">Coiled coil</keyword>
<dbReference type="PANTHER" id="PTHR22761">
    <property type="entry name" value="CHARGED MULTIVESICULAR BODY PROTEIN"/>
    <property type="match status" value="1"/>
</dbReference>
<dbReference type="Gene3D" id="6.10.140.1230">
    <property type="match status" value="1"/>
</dbReference>
<dbReference type="Pfam" id="PF03357">
    <property type="entry name" value="Snf7"/>
    <property type="match status" value="1"/>
</dbReference>
<dbReference type="InterPro" id="IPR005024">
    <property type="entry name" value="Snf7_fam"/>
</dbReference>
<proteinExistence type="evidence at transcript level"/>
<dbReference type="GO" id="GO:0032511">
    <property type="term" value="P:late endosome to vacuole transport via multivesicular body sorting pathway"/>
    <property type="evidence" value="ECO:0007669"/>
    <property type="project" value="TreeGrafter"/>
</dbReference>
<reference evidence="4" key="1">
    <citation type="submission" date="2010-03" db="EMBL/GenBank/DDBJ databases">
        <title>Atlantic Lepeophtheirus salmonis ESTs and full-length cDNAs.</title>
        <authorList>
            <person name="Yasuike M."/>
            <person name="von Schalburg K."/>
            <person name="Cooper G."/>
            <person name="Leong J."/>
            <person name="Nilsen F."/>
            <person name="Jones S.R.M."/>
            <person name="Koop B.F."/>
        </authorList>
    </citation>
    <scope>NUCLEOTIDE SEQUENCE</scope>
    <source>
        <strain evidence="4">Atlantic form</strain>
        <tissue evidence="4">Mixed tissue</tissue>
    </source>
</reference>
<evidence type="ECO:0000256" key="3">
    <source>
        <dbReference type="SAM" id="MobiDB-lite"/>
    </source>
</evidence>
<dbReference type="AlphaFoldDB" id="D3PH60"/>